<dbReference type="EMBL" id="LYXU01000003">
    <property type="protein sequence ID" value="OBS20816.1"/>
    <property type="molecule type" value="Genomic_DNA"/>
</dbReference>
<sequence>MQPTYPSFNTKTRPLLDPLNTKDQASIYNDGMTDKPKPAFEASILRLSPLDIDYEAWTSVSLSNVRGK</sequence>
<accession>A0A1B8AKK7</accession>
<keyword evidence="2" id="KW-1185">Reference proteome</keyword>
<proteinExistence type="predicted"/>
<reference evidence="1 2" key="1">
    <citation type="submission" date="2016-06" db="EMBL/GenBank/DDBJ databases">
        <title>Living apart together: crosstalk between the core and supernumerary genomes in a fungal plant pathogen.</title>
        <authorList>
            <person name="Vanheule A."/>
            <person name="Audenaert K."/>
            <person name="Warris S."/>
            <person name="Van De Geest H."/>
            <person name="Schijlen E."/>
            <person name="Hofte M."/>
            <person name="De Saeger S."/>
            <person name="Haesaert G."/>
            <person name="Waalwijk C."/>
            <person name="Van Der Lee T."/>
        </authorList>
    </citation>
    <scope>NUCLEOTIDE SEQUENCE [LARGE SCALE GENOMIC DNA]</scope>
    <source>
        <strain evidence="1 2">2516</strain>
    </source>
</reference>
<protein>
    <submittedName>
        <fullName evidence="1">Uncharacterized protein</fullName>
    </submittedName>
</protein>
<dbReference type="Proteomes" id="UP000091967">
    <property type="component" value="Unassembled WGS sequence"/>
</dbReference>
<organism evidence="1 2">
    <name type="scientific">Fusarium poae</name>
    <dbReference type="NCBI Taxonomy" id="36050"/>
    <lineage>
        <taxon>Eukaryota</taxon>
        <taxon>Fungi</taxon>
        <taxon>Dikarya</taxon>
        <taxon>Ascomycota</taxon>
        <taxon>Pezizomycotina</taxon>
        <taxon>Sordariomycetes</taxon>
        <taxon>Hypocreomycetidae</taxon>
        <taxon>Hypocreales</taxon>
        <taxon>Nectriaceae</taxon>
        <taxon>Fusarium</taxon>
    </lineage>
</organism>
<name>A0A1B8AKK7_FUSPO</name>
<gene>
    <name evidence="1" type="ORF">FPOA_07157</name>
</gene>
<evidence type="ECO:0000313" key="2">
    <source>
        <dbReference type="Proteomes" id="UP000091967"/>
    </source>
</evidence>
<dbReference type="AlphaFoldDB" id="A0A1B8AKK7"/>
<evidence type="ECO:0000313" key="1">
    <source>
        <dbReference type="EMBL" id="OBS20816.1"/>
    </source>
</evidence>
<comment type="caution">
    <text evidence="1">The sequence shown here is derived from an EMBL/GenBank/DDBJ whole genome shotgun (WGS) entry which is preliminary data.</text>
</comment>